<comment type="caution">
    <text evidence="4">The sequence shown here is derived from an EMBL/GenBank/DDBJ whole genome shotgun (WGS) entry which is preliminary data.</text>
</comment>
<reference evidence="4" key="1">
    <citation type="submission" date="2022-07" db="EMBL/GenBank/DDBJ databases">
        <title>Genome Sequence of Leucocoprinus birnbaumii.</title>
        <authorList>
            <person name="Buettner E."/>
        </authorList>
    </citation>
    <scope>NUCLEOTIDE SEQUENCE</scope>
    <source>
        <strain evidence="4">VT141</strain>
    </source>
</reference>
<accession>A0AAD5VI86</accession>
<keyword evidence="2" id="KW-0812">Transmembrane</keyword>
<dbReference type="AlphaFoldDB" id="A0AAD5VI86"/>
<dbReference type="InterPro" id="IPR011009">
    <property type="entry name" value="Kinase-like_dom_sf"/>
</dbReference>
<dbReference type="GO" id="GO:0004672">
    <property type="term" value="F:protein kinase activity"/>
    <property type="evidence" value="ECO:0007669"/>
    <property type="project" value="InterPro"/>
</dbReference>
<feature type="domain" description="Protein kinase" evidence="3">
    <location>
        <begin position="224"/>
        <end position="256"/>
    </location>
</feature>
<protein>
    <recommendedName>
        <fullName evidence="3">Protein kinase domain-containing protein</fullName>
    </recommendedName>
</protein>
<dbReference type="PROSITE" id="PS50011">
    <property type="entry name" value="PROTEIN_KINASE_DOM"/>
    <property type="match status" value="1"/>
</dbReference>
<evidence type="ECO:0000313" key="5">
    <source>
        <dbReference type="Proteomes" id="UP001213000"/>
    </source>
</evidence>
<sequence length="256" mass="28515">MWIQSSWFVLGYGCTSIAVFGRLGYGLVGYLSRWLLLYLWNVGLIRVQALRHDAKSRLGLVTSAFLDRVPIDFFGLTLGLSSFFDPWITQDLLLWKLTLWKVAIWDESSAEPSSSTRPEHSLGEVDHADYGTCDKSEEAYTEYHSEHATVRNEDTTFALSNSYASSLTLCSLSTEGVSSKSTTGAASYFDFAELEGVVTSESGGEQLYDPLSLFDLNESFMKGLRIDQAIGVGTFGAVYRGYNNYGRLYALKIMKN</sequence>
<evidence type="ECO:0000256" key="2">
    <source>
        <dbReference type="SAM" id="Phobius"/>
    </source>
</evidence>
<dbReference type="GO" id="GO:0005524">
    <property type="term" value="F:ATP binding"/>
    <property type="evidence" value="ECO:0007669"/>
    <property type="project" value="UniProtKB-UniRule"/>
</dbReference>
<dbReference type="Proteomes" id="UP001213000">
    <property type="component" value="Unassembled WGS sequence"/>
</dbReference>
<dbReference type="InterPro" id="IPR000719">
    <property type="entry name" value="Prot_kinase_dom"/>
</dbReference>
<keyword evidence="1" id="KW-0067">ATP-binding</keyword>
<evidence type="ECO:0000256" key="1">
    <source>
        <dbReference type="PROSITE-ProRule" id="PRU10141"/>
    </source>
</evidence>
<proteinExistence type="predicted"/>
<dbReference type="EMBL" id="JANIEX010001209">
    <property type="protein sequence ID" value="KAJ3560251.1"/>
    <property type="molecule type" value="Genomic_DNA"/>
</dbReference>
<name>A0AAD5VI86_9AGAR</name>
<keyword evidence="1" id="KW-0547">Nucleotide-binding</keyword>
<keyword evidence="5" id="KW-1185">Reference proteome</keyword>
<feature type="transmembrane region" description="Helical" evidence="2">
    <location>
        <begin position="7"/>
        <end position="25"/>
    </location>
</feature>
<dbReference type="InterPro" id="IPR017441">
    <property type="entry name" value="Protein_kinase_ATP_BS"/>
</dbReference>
<dbReference type="SUPFAM" id="SSF56112">
    <property type="entry name" value="Protein kinase-like (PK-like)"/>
    <property type="match status" value="1"/>
</dbReference>
<evidence type="ECO:0000313" key="4">
    <source>
        <dbReference type="EMBL" id="KAJ3560251.1"/>
    </source>
</evidence>
<gene>
    <name evidence="4" type="ORF">NP233_g10963</name>
</gene>
<keyword evidence="2" id="KW-0472">Membrane</keyword>
<feature type="binding site" evidence="1">
    <location>
        <position position="252"/>
    </location>
    <ligand>
        <name>ATP</name>
        <dbReference type="ChEBI" id="CHEBI:30616"/>
    </ligand>
</feature>
<keyword evidence="2" id="KW-1133">Transmembrane helix</keyword>
<organism evidence="4 5">
    <name type="scientific">Leucocoprinus birnbaumii</name>
    <dbReference type="NCBI Taxonomy" id="56174"/>
    <lineage>
        <taxon>Eukaryota</taxon>
        <taxon>Fungi</taxon>
        <taxon>Dikarya</taxon>
        <taxon>Basidiomycota</taxon>
        <taxon>Agaricomycotina</taxon>
        <taxon>Agaricomycetes</taxon>
        <taxon>Agaricomycetidae</taxon>
        <taxon>Agaricales</taxon>
        <taxon>Agaricineae</taxon>
        <taxon>Agaricaceae</taxon>
        <taxon>Leucocoprinus</taxon>
    </lineage>
</organism>
<dbReference type="PROSITE" id="PS00107">
    <property type="entry name" value="PROTEIN_KINASE_ATP"/>
    <property type="match status" value="1"/>
</dbReference>
<evidence type="ECO:0000259" key="3">
    <source>
        <dbReference type="PROSITE" id="PS50011"/>
    </source>
</evidence>